<sequence>MLWQQAWFWVAAGVVLGALEMLIPGFFLLGFAIGALVVGFLVWLGLMGASLPPLLLVMAATAVPAWLIARRIAGVRSGQNKIWDRDINEN</sequence>
<proteinExistence type="predicted"/>
<feature type="transmembrane region" description="Helical" evidence="1">
    <location>
        <begin position="6"/>
        <end position="23"/>
    </location>
</feature>
<evidence type="ECO:0000256" key="1">
    <source>
        <dbReference type="SAM" id="Phobius"/>
    </source>
</evidence>
<accession>A0ABS8YY25</accession>
<reference evidence="2 3" key="1">
    <citation type="submission" date="2021-12" db="EMBL/GenBank/DDBJ databases">
        <title>Sinirhodobacter sp. WL0062 is a bacterium isolated from seawater.</title>
        <authorList>
            <person name="Wang L."/>
            <person name="He W."/>
            <person name="Zhang D.-F."/>
        </authorList>
    </citation>
    <scope>NUCLEOTIDE SEQUENCE [LARGE SCALE GENOMIC DNA]</scope>
    <source>
        <strain evidence="2 3">WL0062</strain>
    </source>
</reference>
<comment type="caution">
    <text evidence="2">The sequence shown here is derived from an EMBL/GenBank/DDBJ whole genome shotgun (WGS) entry which is preliminary data.</text>
</comment>
<gene>
    <name evidence="2" type="ORF">LZA78_07630</name>
</gene>
<keyword evidence="3" id="KW-1185">Reference proteome</keyword>
<keyword evidence="1" id="KW-1133">Transmembrane helix</keyword>
<keyword evidence="1" id="KW-0812">Transmembrane</keyword>
<organism evidence="2 3">
    <name type="scientific">Rhodobacter flavimaris</name>
    <dbReference type="NCBI Taxonomy" id="2907145"/>
    <lineage>
        <taxon>Bacteria</taxon>
        <taxon>Pseudomonadati</taxon>
        <taxon>Pseudomonadota</taxon>
        <taxon>Alphaproteobacteria</taxon>
        <taxon>Rhodobacterales</taxon>
        <taxon>Rhodobacter group</taxon>
        <taxon>Rhodobacter</taxon>
    </lineage>
</organism>
<protein>
    <recommendedName>
        <fullName evidence="4">NfeD family protein</fullName>
    </recommendedName>
</protein>
<evidence type="ECO:0000313" key="2">
    <source>
        <dbReference type="EMBL" id="MCE5973346.1"/>
    </source>
</evidence>
<dbReference type="Proteomes" id="UP001521181">
    <property type="component" value="Unassembled WGS sequence"/>
</dbReference>
<name>A0ABS8YY25_9RHOB</name>
<evidence type="ECO:0008006" key="4">
    <source>
        <dbReference type="Google" id="ProtNLM"/>
    </source>
</evidence>
<dbReference type="EMBL" id="JAJUOS010000004">
    <property type="protein sequence ID" value="MCE5973346.1"/>
    <property type="molecule type" value="Genomic_DNA"/>
</dbReference>
<feature type="transmembrane region" description="Helical" evidence="1">
    <location>
        <begin position="52"/>
        <end position="69"/>
    </location>
</feature>
<dbReference type="RefSeq" id="WP_233676340.1">
    <property type="nucleotide sequence ID" value="NZ_JAJUOS010000004.1"/>
</dbReference>
<keyword evidence="1" id="KW-0472">Membrane</keyword>
<evidence type="ECO:0000313" key="3">
    <source>
        <dbReference type="Proteomes" id="UP001521181"/>
    </source>
</evidence>